<name>A0A9D1IVV6_9CLOT</name>
<dbReference type="AlphaFoldDB" id="A0A9D1IVV6"/>
<reference evidence="4" key="2">
    <citation type="journal article" date="2021" name="PeerJ">
        <title>Extensive microbial diversity within the chicken gut microbiome revealed by metagenomics and culture.</title>
        <authorList>
            <person name="Gilroy R."/>
            <person name="Ravi A."/>
            <person name="Getino M."/>
            <person name="Pursley I."/>
            <person name="Horton D.L."/>
            <person name="Alikhan N.F."/>
            <person name="Baker D."/>
            <person name="Gharbi K."/>
            <person name="Hall N."/>
            <person name="Watson M."/>
            <person name="Adriaenssens E.M."/>
            <person name="Foster-Nyarko E."/>
            <person name="Jarju S."/>
            <person name="Secka A."/>
            <person name="Antonio M."/>
            <person name="Oren A."/>
            <person name="Chaudhuri R.R."/>
            <person name="La Ragione R."/>
            <person name="Hildebrand F."/>
            <person name="Pallen M.J."/>
        </authorList>
    </citation>
    <scope>NUCLEOTIDE SEQUENCE</scope>
    <source>
        <strain evidence="4">CHK191-8634</strain>
    </source>
</reference>
<reference evidence="4" key="1">
    <citation type="submission" date="2020-10" db="EMBL/GenBank/DDBJ databases">
        <authorList>
            <person name="Gilroy R."/>
        </authorList>
    </citation>
    <scope>NUCLEOTIDE SEQUENCE</scope>
    <source>
        <strain evidence="4">CHK191-8634</strain>
    </source>
</reference>
<evidence type="ECO:0000256" key="1">
    <source>
        <dbReference type="ARBA" id="ARBA00022729"/>
    </source>
</evidence>
<evidence type="ECO:0000313" key="4">
    <source>
        <dbReference type="EMBL" id="HIU42974.1"/>
    </source>
</evidence>
<gene>
    <name evidence="4" type="ORF">IAB67_01610</name>
</gene>
<proteinExistence type="predicted"/>
<organism evidence="4 5">
    <name type="scientific">Candidatus Ventrousia excrementavium</name>
    <dbReference type="NCBI Taxonomy" id="2840961"/>
    <lineage>
        <taxon>Bacteria</taxon>
        <taxon>Bacillati</taxon>
        <taxon>Bacillota</taxon>
        <taxon>Clostridia</taxon>
        <taxon>Eubacteriales</taxon>
        <taxon>Clostridiaceae</taxon>
        <taxon>Clostridiaceae incertae sedis</taxon>
        <taxon>Candidatus Ventrousia</taxon>
    </lineage>
</organism>
<dbReference type="Proteomes" id="UP000824073">
    <property type="component" value="Unassembled WGS sequence"/>
</dbReference>
<dbReference type="EMBL" id="DVMR01000015">
    <property type="protein sequence ID" value="HIU42974.1"/>
    <property type="molecule type" value="Genomic_DNA"/>
</dbReference>
<evidence type="ECO:0000313" key="5">
    <source>
        <dbReference type="Proteomes" id="UP000824073"/>
    </source>
</evidence>
<evidence type="ECO:0000259" key="3">
    <source>
        <dbReference type="Pfam" id="PF11611"/>
    </source>
</evidence>
<feature type="chain" id="PRO_5039269637" evidence="2">
    <location>
        <begin position="19"/>
        <end position="172"/>
    </location>
</feature>
<sequence>MKQLGALLLTGCMLFALAACNTETRSSGELYEAEGFEQSLSTAFFDFQVNSASLVTQLEEYEPSDPNNRFLVVNITVQNTFTDDSSIPMFDTDFVLSWPDLGEDSIYCEDNFASTQLPEEYEIFKGESRTGDLVFVVPSSQTNFTLEYLEIYEDEFEGNTFKISFDAQQEAQ</sequence>
<protein>
    <submittedName>
        <fullName evidence="4">DUF4352 domain-containing protein</fullName>
    </submittedName>
</protein>
<dbReference type="InterPro" id="IPR029051">
    <property type="entry name" value="DUF4352"/>
</dbReference>
<dbReference type="PROSITE" id="PS51257">
    <property type="entry name" value="PROKAR_LIPOPROTEIN"/>
    <property type="match status" value="1"/>
</dbReference>
<dbReference type="Pfam" id="PF11611">
    <property type="entry name" value="DUF4352"/>
    <property type="match status" value="1"/>
</dbReference>
<keyword evidence="1 2" id="KW-0732">Signal</keyword>
<evidence type="ECO:0000256" key="2">
    <source>
        <dbReference type="SAM" id="SignalP"/>
    </source>
</evidence>
<dbReference type="InterPro" id="IPR029050">
    <property type="entry name" value="Immunoprotect_excell_Ig-like"/>
</dbReference>
<accession>A0A9D1IVV6</accession>
<dbReference type="Gene3D" id="2.60.40.1240">
    <property type="match status" value="1"/>
</dbReference>
<feature type="signal peptide" evidence="2">
    <location>
        <begin position="1"/>
        <end position="18"/>
    </location>
</feature>
<comment type="caution">
    <text evidence="4">The sequence shown here is derived from an EMBL/GenBank/DDBJ whole genome shotgun (WGS) entry which is preliminary data.</text>
</comment>
<feature type="domain" description="DUF4352" evidence="3">
    <location>
        <begin position="38"/>
        <end position="153"/>
    </location>
</feature>